<evidence type="ECO:0000259" key="2">
    <source>
        <dbReference type="Pfam" id="PF02481"/>
    </source>
</evidence>
<comment type="similarity">
    <text evidence="1">Belongs to the DprA/Smf family.</text>
</comment>
<feature type="domain" description="DprA winged helix" evidence="3">
    <location>
        <begin position="276"/>
        <end position="336"/>
    </location>
</feature>
<dbReference type="SUPFAM" id="SSF102405">
    <property type="entry name" value="MCP/YpsA-like"/>
    <property type="match status" value="1"/>
</dbReference>
<accession>A0A538TSX0</accession>
<dbReference type="InterPro" id="IPR057666">
    <property type="entry name" value="DrpA_SLOG"/>
</dbReference>
<dbReference type="PANTHER" id="PTHR43022:SF1">
    <property type="entry name" value="PROTEIN SMF"/>
    <property type="match status" value="1"/>
</dbReference>
<dbReference type="PANTHER" id="PTHR43022">
    <property type="entry name" value="PROTEIN SMF"/>
    <property type="match status" value="1"/>
</dbReference>
<sequence length="344" mass="35548">MEEGVRELLRLAARPRGAAGIPFPETERAVERAARHLERSGGRAVPVHDRDCPAGISSLAGGPRVVFLAGPWNHPGPMVAIVGARDASDDGRDVAFGLARSLAEQGVAVVSGLARGIDAAAHLGALEAGGKSGAVLGTGLERVYPKEHRALQRALAESLGILSALLPGSAPTRNTFASRNRILAAISGAVVVVQGRERSGALLTATAARGLGRPLGAVPWDSRDPLGMAPHALIRSGAATLVRDAADVLELLGVGQGVRPQGVPGAATAGVAAVQPATPPERTALGDREELLWRALRGHPEPLDHAARRANLTIAEASAAFVLLEILGRARREPGGAVRRLVRR</sequence>
<proteinExistence type="inferred from homology"/>
<evidence type="ECO:0000313" key="4">
    <source>
        <dbReference type="EMBL" id="TMQ66716.1"/>
    </source>
</evidence>
<organism evidence="4 5">
    <name type="scientific">Eiseniibacteriota bacterium</name>
    <dbReference type="NCBI Taxonomy" id="2212470"/>
    <lineage>
        <taxon>Bacteria</taxon>
        <taxon>Candidatus Eiseniibacteriota</taxon>
    </lineage>
</organism>
<comment type="caution">
    <text evidence="4">The sequence shown here is derived from an EMBL/GenBank/DDBJ whole genome shotgun (WGS) entry which is preliminary data.</text>
</comment>
<gene>
    <name evidence="4" type="ORF">E6K79_02070</name>
</gene>
<name>A0A538TSX0_UNCEI</name>
<reference evidence="4 5" key="1">
    <citation type="journal article" date="2019" name="Nat. Microbiol.">
        <title>Mediterranean grassland soil C-N compound turnover is dependent on rainfall and depth, and is mediated by genomically divergent microorganisms.</title>
        <authorList>
            <person name="Diamond S."/>
            <person name="Andeer P.F."/>
            <person name="Li Z."/>
            <person name="Crits-Christoph A."/>
            <person name="Burstein D."/>
            <person name="Anantharaman K."/>
            <person name="Lane K.R."/>
            <person name="Thomas B.C."/>
            <person name="Pan C."/>
            <person name="Northen T.R."/>
            <person name="Banfield J.F."/>
        </authorList>
    </citation>
    <scope>NUCLEOTIDE SEQUENCE [LARGE SCALE GENOMIC DNA]</scope>
    <source>
        <strain evidence="4">WS_9</strain>
    </source>
</reference>
<evidence type="ECO:0000259" key="3">
    <source>
        <dbReference type="Pfam" id="PF17782"/>
    </source>
</evidence>
<dbReference type="InterPro" id="IPR036388">
    <property type="entry name" value="WH-like_DNA-bd_sf"/>
</dbReference>
<dbReference type="AlphaFoldDB" id="A0A538TSX0"/>
<dbReference type="Pfam" id="PF17782">
    <property type="entry name" value="WHD_DprA"/>
    <property type="match status" value="1"/>
</dbReference>
<protein>
    <submittedName>
        <fullName evidence="4">DNA-processing protein DprA</fullName>
    </submittedName>
</protein>
<evidence type="ECO:0000313" key="5">
    <source>
        <dbReference type="Proteomes" id="UP000317691"/>
    </source>
</evidence>
<feature type="domain" description="Smf/DprA SLOG" evidence="2">
    <location>
        <begin position="46"/>
        <end position="252"/>
    </location>
</feature>
<dbReference type="Gene3D" id="1.10.10.10">
    <property type="entry name" value="Winged helix-like DNA-binding domain superfamily/Winged helix DNA-binding domain"/>
    <property type="match status" value="1"/>
</dbReference>
<dbReference type="InterPro" id="IPR041614">
    <property type="entry name" value="DprA_WH"/>
</dbReference>
<dbReference type="Gene3D" id="3.40.50.450">
    <property type="match status" value="1"/>
</dbReference>
<dbReference type="GO" id="GO:0009294">
    <property type="term" value="P:DNA-mediated transformation"/>
    <property type="evidence" value="ECO:0007669"/>
    <property type="project" value="InterPro"/>
</dbReference>
<dbReference type="InterPro" id="IPR003488">
    <property type="entry name" value="DprA"/>
</dbReference>
<dbReference type="Proteomes" id="UP000317691">
    <property type="component" value="Unassembled WGS sequence"/>
</dbReference>
<evidence type="ECO:0000256" key="1">
    <source>
        <dbReference type="ARBA" id="ARBA00006525"/>
    </source>
</evidence>
<dbReference type="Pfam" id="PF02481">
    <property type="entry name" value="DNA_processg_A"/>
    <property type="match status" value="1"/>
</dbReference>
<dbReference type="EMBL" id="VBOZ01000008">
    <property type="protein sequence ID" value="TMQ66716.1"/>
    <property type="molecule type" value="Genomic_DNA"/>
</dbReference>